<proteinExistence type="predicted"/>
<dbReference type="EMBL" id="HBUF01552760">
    <property type="protein sequence ID" value="CAG6759459.1"/>
    <property type="molecule type" value="Transcribed_RNA"/>
</dbReference>
<dbReference type="EMBL" id="HBUF01029105">
    <property type="protein sequence ID" value="CAG6614006.1"/>
    <property type="molecule type" value="Transcribed_RNA"/>
</dbReference>
<protein>
    <submittedName>
        <fullName evidence="1">Uncharacterized protein</fullName>
    </submittedName>
</protein>
<name>A0A8D8SE52_9HEMI</name>
<reference evidence="1" key="1">
    <citation type="submission" date="2021-05" db="EMBL/GenBank/DDBJ databases">
        <authorList>
            <person name="Alioto T."/>
            <person name="Alioto T."/>
            <person name="Gomez Garrido J."/>
        </authorList>
    </citation>
    <scope>NUCLEOTIDE SEQUENCE</scope>
</reference>
<evidence type="ECO:0000313" key="1">
    <source>
        <dbReference type="EMBL" id="CAG6668155.1"/>
    </source>
</evidence>
<organism evidence="1">
    <name type="scientific">Cacopsylla melanoneura</name>
    <dbReference type="NCBI Taxonomy" id="428564"/>
    <lineage>
        <taxon>Eukaryota</taxon>
        <taxon>Metazoa</taxon>
        <taxon>Ecdysozoa</taxon>
        <taxon>Arthropoda</taxon>
        <taxon>Hexapoda</taxon>
        <taxon>Insecta</taxon>
        <taxon>Pterygota</taxon>
        <taxon>Neoptera</taxon>
        <taxon>Paraneoptera</taxon>
        <taxon>Hemiptera</taxon>
        <taxon>Sternorrhyncha</taxon>
        <taxon>Psylloidea</taxon>
        <taxon>Psyllidae</taxon>
        <taxon>Psyllinae</taxon>
        <taxon>Cacopsylla</taxon>
    </lineage>
</organism>
<dbReference type="EMBL" id="HBUF01218216">
    <property type="protein sequence ID" value="CAG6668155.1"/>
    <property type="molecule type" value="Transcribed_RNA"/>
</dbReference>
<sequence>MYHYDAWFTDPKAEPREATWTTICSYYRDLNKKVTVSQVDREEIPVILLPSYCATNASDVVSLNKGVKNLRRQSSKVDKDQEPLIFLTCYFFQTRKGILLFSCSSMYFFKLGWINKTKYKELFI</sequence>
<dbReference type="AlphaFoldDB" id="A0A8D8SE52"/>
<accession>A0A8D8SE52</accession>